<sequence>MLLLLNAHDGVDCLKSLLSSQLIKTRYERCFSQIRSKRELKPGKDTSPPENWKNFRTASVTCLRIEDKKQSNRNPTLQKMRHYASRRCLIDFSKPH</sequence>
<evidence type="ECO:0000313" key="1">
    <source>
        <dbReference type="EMBL" id="AKB74761.1"/>
    </source>
</evidence>
<evidence type="ECO:0000313" key="2">
    <source>
        <dbReference type="Proteomes" id="UP000033072"/>
    </source>
</evidence>
<organism evidence="1 2">
    <name type="scientific">Methanosarcina lacustris Z-7289</name>
    <dbReference type="NCBI Taxonomy" id="1434111"/>
    <lineage>
        <taxon>Archaea</taxon>
        <taxon>Methanobacteriati</taxon>
        <taxon>Methanobacteriota</taxon>
        <taxon>Stenosarchaea group</taxon>
        <taxon>Methanomicrobia</taxon>
        <taxon>Methanosarcinales</taxon>
        <taxon>Methanosarcinaceae</taxon>
        <taxon>Methanosarcina</taxon>
    </lineage>
</organism>
<dbReference type="KEGG" id="mls:MSLAZ_1500"/>
<accession>A0A0E3S3J8</accession>
<proteinExistence type="predicted"/>
<name>A0A0E3S3J8_9EURY</name>
<gene>
    <name evidence="1" type="ORF">MSLAZ_1500</name>
</gene>
<reference evidence="1 2" key="1">
    <citation type="submission" date="2014-07" db="EMBL/GenBank/DDBJ databases">
        <title>Methanogenic archaea and the global carbon cycle.</title>
        <authorList>
            <person name="Henriksen J.R."/>
            <person name="Luke J."/>
            <person name="Reinhart S."/>
            <person name="Benedict M.N."/>
            <person name="Youngblut N.D."/>
            <person name="Metcalf M.E."/>
            <person name="Whitaker R.J."/>
            <person name="Metcalf W.W."/>
        </authorList>
    </citation>
    <scope>NUCLEOTIDE SEQUENCE [LARGE SCALE GENOMIC DNA]</scope>
    <source>
        <strain evidence="1 2">Z-7289</strain>
    </source>
</reference>
<dbReference type="EMBL" id="CP009515">
    <property type="protein sequence ID" value="AKB74761.1"/>
    <property type="molecule type" value="Genomic_DNA"/>
</dbReference>
<dbReference type="PATRIC" id="fig|1434111.4.peg.1961"/>
<dbReference type="Proteomes" id="UP000033072">
    <property type="component" value="Chromosome"/>
</dbReference>
<protein>
    <submittedName>
        <fullName evidence="1">Uncharacterized protein</fullName>
    </submittedName>
</protein>
<dbReference type="HOGENOM" id="CLU_2353232_0_0_2"/>
<dbReference type="AlphaFoldDB" id="A0A0E3S3J8"/>
<keyword evidence="2" id="KW-1185">Reference proteome</keyword>